<organism evidence="2 3">
    <name type="scientific">Colletotrichum tanaceti</name>
    <dbReference type="NCBI Taxonomy" id="1306861"/>
    <lineage>
        <taxon>Eukaryota</taxon>
        <taxon>Fungi</taxon>
        <taxon>Dikarya</taxon>
        <taxon>Ascomycota</taxon>
        <taxon>Pezizomycotina</taxon>
        <taxon>Sordariomycetes</taxon>
        <taxon>Hypocreomycetidae</taxon>
        <taxon>Glomerellales</taxon>
        <taxon>Glomerellaceae</taxon>
        <taxon>Colletotrichum</taxon>
        <taxon>Colletotrichum destructivum species complex</taxon>
    </lineage>
</organism>
<keyword evidence="3" id="KW-1185">Reference proteome</keyword>
<evidence type="ECO:0000313" key="2">
    <source>
        <dbReference type="EMBL" id="TKW52749.1"/>
    </source>
</evidence>
<dbReference type="EMBL" id="PJEX01000223">
    <property type="protein sequence ID" value="TKW52749.1"/>
    <property type="molecule type" value="Genomic_DNA"/>
</dbReference>
<dbReference type="AlphaFoldDB" id="A0A4U6XC63"/>
<evidence type="ECO:0000256" key="1">
    <source>
        <dbReference type="SAM" id="MobiDB-lite"/>
    </source>
</evidence>
<feature type="compositionally biased region" description="Basic and acidic residues" evidence="1">
    <location>
        <begin position="283"/>
        <end position="295"/>
    </location>
</feature>
<reference evidence="2 3" key="1">
    <citation type="journal article" date="2019" name="PLoS ONE">
        <title>Comparative genome analysis indicates high evolutionary potential of pathogenicity genes in Colletotrichum tanaceti.</title>
        <authorList>
            <person name="Lelwala R.V."/>
            <person name="Korhonen P.K."/>
            <person name="Young N.D."/>
            <person name="Scott J.B."/>
            <person name="Ades P.A."/>
            <person name="Gasser R.B."/>
            <person name="Taylor P.W.J."/>
        </authorList>
    </citation>
    <scope>NUCLEOTIDE SEQUENCE [LARGE SCALE GENOMIC DNA]</scope>
    <source>
        <strain evidence="2">BRIP57314</strain>
    </source>
</reference>
<protein>
    <submittedName>
        <fullName evidence="2">Uncharacterized protein</fullName>
    </submittedName>
</protein>
<accession>A0A4U6XC63</accession>
<proteinExistence type="predicted"/>
<evidence type="ECO:0000313" key="3">
    <source>
        <dbReference type="Proteomes" id="UP000310108"/>
    </source>
</evidence>
<feature type="region of interest" description="Disordered" evidence="1">
    <location>
        <begin position="533"/>
        <end position="578"/>
    </location>
</feature>
<dbReference type="Proteomes" id="UP000310108">
    <property type="component" value="Unassembled WGS sequence"/>
</dbReference>
<feature type="compositionally biased region" description="Basic and acidic residues" evidence="1">
    <location>
        <begin position="568"/>
        <end position="578"/>
    </location>
</feature>
<name>A0A4U6XC63_9PEZI</name>
<gene>
    <name evidence="2" type="ORF">CTA1_7514</name>
</gene>
<comment type="caution">
    <text evidence="2">The sequence shown here is derived from an EMBL/GenBank/DDBJ whole genome shotgun (WGS) entry which is preliminary data.</text>
</comment>
<sequence>MALASSEPLGLLALLNPISTPSISTTGRTTSISAPYPLAYHLSRRTLAPGDEPNSAGAYRRMALSAAPEIWSTLWLCRSARNSSPASLRSSRWTSSGYCPARTRSRSYWSSDALPCHDPPRTALLWSPKRKTYAVGDLLPSGPLPPLPLVAEAVLAHVDEPPAAPLGHLRQVGGAVAELLQRAGPVPVEHDVGLGQQGLEAPPAVLGLEVEFRRALAHVAVDLEEGHVAEARARDLEHVGPVLGQDAADDGPRDDAAQLEHLDAGQDAPVVRRARQRRRRCRGFQDVDAPRRQSEIRGALAEEGEKGGVSSTKHRSQPETSRRKTHVWCSDKVLVLEDGDARLAFLAVHTLQLLRREVLHVRLDRLDDCVVVFQVRSEGFQPDHAERGRRLEGSVDVVVFAWPFRLVQVGRHAAILLHFRVQLAVAADRRQIGLHQERRAPFQVHRDSVPGGGPVLGGRECTGHAALDGLQGRDQLRLLERDREVGQIARRREARVSRDFLGVGRDAHLAEDEVEEAPRLGDGRVMLSTRHRDKQRVRRCGGGGGGRGRARGRRVDEFVNQDVSVPEGRTRSDAEKQI</sequence>
<feature type="region of interest" description="Disordered" evidence="1">
    <location>
        <begin position="282"/>
        <end position="323"/>
    </location>
</feature>